<evidence type="ECO:0000313" key="3">
    <source>
        <dbReference type="WBParaSite" id="ALUE_0000849901-mRNA-1"/>
    </source>
</evidence>
<evidence type="ECO:0000256" key="1">
    <source>
        <dbReference type="SAM" id="SignalP"/>
    </source>
</evidence>
<reference evidence="3" key="1">
    <citation type="submission" date="2017-02" db="UniProtKB">
        <authorList>
            <consortium name="WormBaseParasite"/>
        </authorList>
    </citation>
    <scope>IDENTIFICATION</scope>
</reference>
<name>A0A0M3HYC6_ASCLU</name>
<feature type="signal peptide" evidence="1">
    <location>
        <begin position="1"/>
        <end position="22"/>
    </location>
</feature>
<dbReference type="WBParaSite" id="ALUE_0000849901-mRNA-1">
    <property type="protein sequence ID" value="ALUE_0000849901-mRNA-1"/>
    <property type="gene ID" value="ALUE_0000849901"/>
</dbReference>
<protein>
    <submittedName>
        <fullName evidence="3">AAI domain-containing protein</fullName>
    </submittedName>
</protein>
<proteinExistence type="predicted"/>
<organism evidence="2 3">
    <name type="scientific">Ascaris lumbricoides</name>
    <name type="common">Giant roundworm</name>
    <dbReference type="NCBI Taxonomy" id="6252"/>
    <lineage>
        <taxon>Eukaryota</taxon>
        <taxon>Metazoa</taxon>
        <taxon>Ecdysozoa</taxon>
        <taxon>Nematoda</taxon>
        <taxon>Chromadorea</taxon>
        <taxon>Rhabditida</taxon>
        <taxon>Spirurina</taxon>
        <taxon>Ascaridomorpha</taxon>
        <taxon>Ascaridoidea</taxon>
        <taxon>Ascarididae</taxon>
        <taxon>Ascaris</taxon>
    </lineage>
</organism>
<accession>A0A0M3HYC6</accession>
<evidence type="ECO:0000313" key="2">
    <source>
        <dbReference type="Proteomes" id="UP000036681"/>
    </source>
</evidence>
<sequence length="62" mass="6810">MSAMRQLLLVLVLLCVVSSIAAISFERVDPKCTILCINYWSTTLTIGNAKWPSGCECSKFAI</sequence>
<feature type="chain" id="PRO_5005656472" evidence="1">
    <location>
        <begin position="23"/>
        <end position="62"/>
    </location>
</feature>
<dbReference type="AlphaFoldDB" id="A0A0M3HYC6"/>
<dbReference type="Proteomes" id="UP000036681">
    <property type="component" value="Unplaced"/>
</dbReference>
<keyword evidence="2" id="KW-1185">Reference proteome</keyword>
<keyword evidence="1" id="KW-0732">Signal</keyword>